<evidence type="ECO:0000256" key="18">
    <source>
        <dbReference type="ARBA" id="ARBA00043210"/>
    </source>
</evidence>
<evidence type="ECO:0000256" key="21">
    <source>
        <dbReference type="ARBA" id="ARBA00047969"/>
    </source>
</evidence>
<organism evidence="26 27">
    <name type="scientific">Actinomadura meridiana</name>
    <dbReference type="NCBI Taxonomy" id="559626"/>
    <lineage>
        <taxon>Bacteria</taxon>
        <taxon>Bacillati</taxon>
        <taxon>Actinomycetota</taxon>
        <taxon>Actinomycetes</taxon>
        <taxon>Streptosporangiales</taxon>
        <taxon>Thermomonosporaceae</taxon>
        <taxon>Actinomadura</taxon>
    </lineage>
</organism>
<dbReference type="Gene3D" id="3.10.129.10">
    <property type="entry name" value="Hotdog Thioesterase"/>
    <property type="match status" value="1"/>
</dbReference>
<evidence type="ECO:0000256" key="5">
    <source>
        <dbReference type="ARBA" id="ARBA00022490"/>
    </source>
</evidence>
<dbReference type="RefSeq" id="WP_344893529.1">
    <property type="nucleotide sequence ID" value="NZ_BAABAS010000005.1"/>
</dbReference>
<keyword evidence="9" id="KW-0809">Transit peptide</keyword>
<evidence type="ECO:0000256" key="15">
    <source>
        <dbReference type="ARBA" id="ARBA00038456"/>
    </source>
</evidence>
<comment type="catalytic activity">
    <reaction evidence="13">
        <text>(5Z,8Z,11Z,14Z)-eicosatetraenoyl-CoA + H2O = (5Z,8Z,11Z,14Z)-eicosatetraenoate + CoA + H(+)</text>
        <dbReference type="Rhea" id="RHEA:40151"/>
        <dbReference type="ChEBI" id="CHEBI:15377"/>
        <dbReference type="ChEBI" id="CHEBI:15378"/>
        <dbReference type="ChEBI" id="CHEBI:32395"/>
        <dbReference type="ChEBI" id="CHEBI:57287"/>
        <dbReference type="ChEBI" id="CHEBI:57368"/>
    </reaction>
    <physiologicalReaction direction="left-to-right" evidence="13">
        <dbReference type="Rhea" id="RHEA:40152"/>
    </physiologicalReaction>
</comment>
<evidence type="ECO:0000256" key="1">
    <source>
        <dbReference type="ARBA" id="ARBA00004170"/>
    </source>
</evidence>
<evidence type="ECO:0000256" key="12">
    <source>
        <dbReference type="ARBA" id="ARBA00023273"/>
    </source>
</evidence>
<dbReference type="PANTHER" id="PTHR12418:SF19">
    <property type="entry name" value="ACYL-COENZYME A THIOESTERASE THEM4"/>
    <property type="match status" value="1"/>
</dbReference>
<evidence type="ECO:0000256" key="13">
    <source>
        <dbReference type="ARBA" id="ARBA00035852"/>
    </source>
</evidence>
<dbReference type="Proteomes" id="UP001501710">
    <property type="component" value="Unassembled WGS sequence"/>
</dbReference>
<evidence type="ECO:0000256" key="6">
    <source>
        <dbReference type="ARBA" id="ARBA00022703"/>
    </source>
</evidence>
<dbReference type="InterPro" id="IPR052365">
    <property type="entry name" value="THEM4/THEM5_acyl-CoA_thioest"/>
</dbReference>
<evidence type="ECO:0000256" key="24">
    <source>
        <dbReference type="SAM" id="MobiDB-lite"/>
    </source>
</evidence>
<name>A0ABP8BY34_9ACTN</name>
<keyword evidence="8" id="KW-0276">Fatty acid metabolism</keyword>
<sequence>MSAAWGRDQLGEDEAAALACLAARVRELAEAALLTGIGAAEAATVADEVRSLTARLETERRDDPPFAAPSADRVDRQLGSPVSGHLNPLAPPVDLEVTADGIVRGEFTLGPLYEGPPSYAHGGVSAMVLDQALGMAALATGTPGMTANLELRYRRPTPLAVPLLVEAKASHVEGRKVFASGTIAAPDGRVTVEATAMFVMPQRFVTSRYRPAENGPGTPP</sequence>
<evidence type="ECO:0000313" key="26">
    <source>
        <dbReference type="EMBL" id="GAA4229054.1"/>
    </source>
</evidence>
<evidence type="ECO:0000256" key="14">
    <source>
        <dbReference type="ARBA" id="ARBA00037002"/>
    </source>
</evidence>
<keyword evidence="4" id="KW-1003">Cell membrane</keyword>
<evidence type="ECO:0000256" key="19">
    <source>
        <dbReference type="ARBA" id="ARBA00047588"/>
    </source>
</evidence>
<evidence type="ECO:0000256" key="20">
    <source>
        <dbReference type="ARBA" id="ARBA00047734"/>
    </source>
</evidence>
<evidence type="ECO:0000256" key="8">
    <source>
        <dbReference type="ARBA" id="ARBA00022832"/>
    </source>
</evidence>
<evidence type="ECO:0000256" key="22">
    <source>
        <dbReference type="ARBA" id="ARBA00048074"/>
    </source>
</evidence>
<proteinExistence type="inferred from homology"/>
<dbReference type="Pfam" id="PF03061">
    <property type="entry name" value="4HBT"/>
    <property type="match status" value="1"/>
</dbReference>
<dbReference type="InterPro" id="IPR029069">
    <property type="entry name" value="HotDog_dom_sf"/>
</dbReference>
<dbReference type="SUPFAM" id="SSF54637">
    <property type="entry name" value="Thioesterase/thiol ester dehydrase-isomerase"/>
    <property type="match status" value="1"/>
</dbReference>
<dbReference type="CDD" id="cd03443">
    <property type="entry name" value="PaaI_thioesterase"/>
    <property type="match status" value="1"/>
</dbReference>
<reference evidence="27" key="1">
    <citation type="journal article" date="2019" name="Int. J. Syst. Evol. Microbiol.">
        <title>The Global Catalogue of Microorganisms (GCM) 10K type strain sequencing project: providing services to taxonomists for standard genome sequencing and annotation.</title>
        <authorList>
            <consortium name="The Broad Institute Genomics Platform"/>
            <consortium name="The Broad Institute Genome Sequencing Center for Infectious Disease"/>
            <person name="Wu L."/>
            <person name="Ma J."/>
        </authorList>
    </citation>
    <scope>NUCLEOTIDE SEQUENCE [LARGE SCALE GENOMIC DNA]</scope>
    <source>
        <strain evidence="27">JCM 17440</strain>
    </source>
</reference>
<dbReference type="EMBL" id="BAABAS010000005">
    <property type="protein sequence ID" value="GAA4229054.1"/>
    <property type="molecule type" value="Genomic_DNA"/>
</dbReference>
<keyword evidence="27" id="KW-1185">Reference proteome</keyword>
<evidence type="ECO:0000256" key="11">
    <source>
        <dbReference type="ARBA" id="ARBA00023136"/>
    </source>
</evidence>
<keyword evidence="6" id="KW-0053">Apoptosis</keyword>
<evidence type="ECO:0000256" key="10">
    <source>
        <dbReference type="ARBA" id="ARBA00023098"/>
    </source>
</evidence>
<comment type="catalytic activity">
    <reaction evidence="19">
        <text>octanoyl-CoA + H2O = octanoate + CoA + H(+)</text>
        <dbReference type="Rhea" id="RHEA:30143"/>
        <dbReference type="ChEBI" id="CHEBI:15377"/>
        <dbReference type="ChEBI" id="CHEBI:15378"/>
        <dbReference type="ChEBI" id="CHEBI:25646"/>
        <dbReference type="ChEBI" id="CHEBI:57287"/>
        <dbReference type="ChEBI" id="CHEBI:57386"/>
    </reaction>
    <physiologicalReaction direction="left-to-right" evidence="19">
        <dbReference type="Rhea" id="RHEA:30144"/>
    </physiologicalReaction>
</comment>
<protein>
    <recommendedName>
        <fullName evidence="17">Acyl-coenzyme A thioesterase THEM4</fullName>
        <ecNumber evidence="16">3.1.2.2</ecNumber>
    </recommendedName>
    <alternativeName>
        <fullName evidence="18">Thioesterase superfamily member 4</fullName>
    </alternativeName>
</protein>
<comment type="catalytic activity">
    <reaction evidence="22">
        <text>dodecanoyl-CoA + H2O = dodecanoate + CoA + H(+)</text>
        <dbReference type="Rhea" id="RHEA:30135"/>
        <dbReference type="ChEBI" id="CHEBI:15377"/>
        <dbReference type="ChEBI" id="CHEBI:15378"/>
        <dbReference type="ChEBI" id="CHEBI:18262"/>
        <dbReference type="ChEBI" id="CHEBI:57287"/>
        <dbReference type="ChEBI" id="CHEBI:57375"/>
    </reaction>
    <physiologicalReaction direction="left-to-right" evidence="22">
        <dbReference type="Rhea" id="RHEA:30136"/>
    </physiologicalReaction>
</comment>
<evidence type="ECO:0000313" key="27">
    <source>
        <dbReference type="Proteomes" id="UP001501710"/>
    </source>
</evidence>
<evidence type="ECO:0000256" key="4">
    <source>
        <dbReference type="ARBA" id="ARBA00022475"/>
    </source>
</evidence>
<comment type="catalytic activity">
    <reaction evidence="23">
        <text>tetradecanoyl-CoA + H2O = tetradecanoate + CoA + H(+)</text>
        <dbReference type="Rhea" id="RHEA:40119"/>
        <dbReference type="ChEBI" id="CHEBI:15377"/>
        <dbReference type="ChEBI" id="CHEBI:15378"/>
        <dbReference type="ChEBI" id="CHEBI:30807"/>
        <dbReference type="ChEBI" id="CHEBI:57287"/>
        <dbReference type="ChEBI" id="CHEBI:57385"/>
    </reaction>
    <physiologicalReaction direction="left-to-right" evidence="23">
        <dbReference type="Rhea" id="RHEA:40120"/>
    </physiologicalReaction>
</comment>
<keyword evidence="10" id="KW-0443">Lipid metabolism</keyword>
<feature type="region of interest" description="Disordered" evidence="24">
    <location>
        <begin position="56"/>
        <end position="75"/>
    </location>
</feature>
<evidence type="ECO:0000259" key="25">
    <source>
        <dbReference type="Pfam" id="PF03061"/>
    </source>
</evidence>
<accession>A0ABP8BY34</accession>
<comment type="subcellular location">
    <subcellularLocation>
        <location evidence="3">Cell projection</location>
        <location evidence="3">Ruffle membrane</location>
    </subcellularLocation>
    <subcellularLocation>
        <location evidence="2">Cytoplasm</location>
    </subcellularLocation>
    <subcellularLocation>
        <location evidence="1">Membrane</location>
        <topology evidence="1">Peripheral membrane protein</topology>
    </subcellularLocation>
</comment>
<keyword evidence="5" id="KW-0963">Cytoplasm</keyword>
<evidence type="ECO:0000256" key="2">
    <source>
        <dbReference type="ARBA" id="ARBA00004496"/>
    </source>
</evidence>
<keyword evidence="12" id="KW-0966">Cell projection</keyword>
<gene>
    <name evidence="26" type="ORF">GCM10022254_20640</name>
</gene>
<dbReference type="PANTHER" id="PTHR12418">
    <property type="entry name" value="ACYL-COENZYME A THIOESTERASE THEM4"/>
    <property type="match status" value="1"/>
</dbReference>
<evidence type="ECO:0000256" key="9">
    <source>
        <dbReference type="ARBA" id="ARBA00022946"/>
    </source>
</evidence>
<comment type="catalytic activity">
    <reaction evidence="14">
        <text>(9Z)-octadecenoyl-CoA + H2O = (9Z)-octadecenoate + CoA + H(+)</text>
        <dbReference type="Rhea" id="RHEA:40139"/>
        <dbReference type="ChEBI" id="CHEBI:15377"/>
        <dbReference type="ChEBI" id="CHEBI:15378"/>
        <dbReference type="ChEBI" id="CHEBI:30823"/>
        <dbReference type="ChEBI" id="CHEBI:57287"/>
        <dbReference type="ChEBI" id="CHEBI:57387"/>
    </reaction>
    <physiologicalReaction direction="left-to-right" evidence="14">
        <dbReference type="Rhea" id="RHEA:40140"/>
    </physiologicalReaction>
</comment>
<keyword evidence="11" id="KW-0472">Membrane</keyword>
<evidence type="ECO:0000256" key="7">
    <source>
        <dbReference type="ARBA" id="ARBA00022801"/>
    </source>
</evidence>
<evidence type="ECO:0000256" key="17">
    <source>
        <dbReference type="ARBA" id="ARBA00040123"/>
    </source>
</evidence>
<dbReference type="EC" id="3.1.2.2" evidence="16"/>
<evidence type="ECO:0000256" key="23">
    <source>
        <dbReference type="ARBA" id="ARBA00048180"/>
    </source>
</evidence>
<evidence type="ECO:0000256" key="3">
    <source>
        <dbReference type="ARBA" id="ARBA00004632"/>
    </source>
</evidence>
<keyword evidence="7" id="KW-0378">Hydrolase</keyword>
<comment type="caution">
    <text evidence="26">The sequence shown here is derived from an EMBL/GenBank/DDBJ whole genome shotgun (WGS) entry which is preliminary data.</text>
</comment>
<dbReference type="InterPro" id="IPR006683">
    <property type="entry name" value="Thioestr_dom"/>
</dbReference>
<feature type="domain" description="Thioesterase" evidence="25">
    <location>
        <begin position="119"/>
        <end position="190"/>
    </location>
</feature>
<comment type="similarity">
    <text evidence="15">Belongs to the THEM4/THEM5 thioesterase family.</text>
</comment>
<evidence type="ECO:0000256" key="16">
    <source>
        <dbReference type="ARBA" id="ARBA00038848"/>
    </source>
</evidence>
<comment type="catalytic activity">
    <reaction evidence="20">
        <text>hexadecanoyl-CoA + H2O = hexadecanoate + CoA + H(+)</text>
        <dbReference type="Rhea" id="RHEA:16645"/>
        <dbReference type="ChEBI" id="CHEBI:7896"/>
        <dbReference type="ChEBI" id="CHEBI:15377"/>
        <dbReference type="ChEBI" id="CHEBI:15378"/>
        <dbReference type="ChEBI" id="CHEBI:57287"/>
        <dbReference type="ChEBI" id="CHEBI:57379"/>
        <dbReference type="EC" id="3.1.2.2"/>
    </reaction>
    <physiologicalReaction direction="left-to-right" evidence="20">
        <dbReference type="Rhea" id="RHEA:16646"/>
    </physiologicalReaction>
</comment>
<comment type="catalytic activity">
    <reaction evidence="21">
        <text>decanoyl-CoA + H2O = decanoate + CoA + H(+)</text>
        <dbReference type="Rhea" id="RHEA:40059"/>
        <dbReference type="ChEBI" id="CHEBI:15377"/>
        <dbReference type="ChEBI" id="CHEBI:15378"/>
        <dbReference type="ChEBI" id="CHEBI:27689"/>
        <dbReference type="ChEBI" id="CHEBI:57287"/>
        <dbReference type="ChEBI" id="CHEBI:61430"/>
    </reaction>
    <physiologicalReaction direction="left-to-right" evidence="21">
        <dbReference type="Rhea" id="RHEA:40060"/>
    </physiologicalReaction>
</comment>